<evidence type="ECO:0000256" key="8">
    <source>
        <dbReference type="ARBA" id="ARBA00022741"/>
    </source>
</evidence>
<dbReference type="FunCoup" id="A0A286UVQ3">
    <property type="interactions" value="448"/>
</dbReference>
<dbReference type="GO" id="GO:0031533">
    <property type="term" value="C:mRNA capping enzyme complex"/>
    <property type="evidence" value="ECO:0007669"/>
    <property type="project" value="InterPro"/>
</dbReference>
<keyword evidence="22" id="KW-1185">Reference proteome</keyword>
<comment type="subcellular location">
    <subcellularLocation>
        <location evidence="1 16">Nucleus</location>
    </subcellularLocation>
</comment>
<dbReference type="GO" id="GO:0005524">
    <property type="term" value="F:ATP binding"/>
    <property type="evidence" value="ECO:0007669"/>
    <property type="project" value="InterPro"/>
</dbReference>
<dbReference type="InterPro" id="IPR013846">
    <property type="entry name" value="mRNA_cap_enzyme_C"/>
</dbReference>
<evidence type="ECO:0000259" key="19">
    <source>
        <dbReference type="Pfam" id="PF01331"/>
    </source>
</evidence>
<evidence type="ECO:0000256" key="4">
    <source>
        <dbReference type="ARBA" id="ARBA00019171"/>
    </source>
</evidence>
<evidence type="ECO:0000256" key="5">
    <source>
        <dbReference type="ARBA" id="ARBA00022664"/>
    </source>
</evidence>
<dbReference type="SUPFAM" id="SSF56091">
    <property type="entry name" value="DNA ligase/mRNA capping enzyme, catalytic domain"/>
    <property type="match status" value="1"/>
</dbReference>
<evidence type="ECO:0000256" key="7">
    <source>
        <dbReference type="ARBA" id="ARBA00022695"/>
    </source>
</evidence>
<dbReference type="Proteomes" id="UP000217199">
    <property type="component" value="Unassembled WGS sequence"/>
</dbReference>
<accession>A0A286UVQ3</accession>
<keyword evidence="11 16" id="KW-0539">Nucleus</keyword>
<comment type="catalytic activity">
    <reaction evidence="14">
        <text>a 5'-end diphospho-ribonucleoside in mRNA + GTP + H(+) = a 5'-end (5'-triphosphoguanosine)-ribonucleoside in mRNA + diphosphate</text>
        <dbReference type="Rhea" id="RHEA:67012"/>
        <dbReference type="Rhea" id="RHEA-COMP:17165"/>
        <dbReference type="Rhea" id="RHEA-COMP:17166"/>
        <dbReference type="ChEBI" id="CHEBI:15378"/>
        <dbReference type="ChEBI" id="CHEBI:33019"/>
        <dbReference type="ChEBI" id="CHEBI:37565"/>
        <dbReference type="ChEBI" id="CHEBI:167616"/>
        <dbReference type="ChEBI" id="CHEBI:167617"/>
        <dbReference type="EC" id="2.7.7.50"/>
    </reaction>
    <physiologicalReaction direction="left-to-right" evidence="14">
        <dbReference type="Rhea" id="RHEA:67013"/>
    </physiologicalReaction>
</comment>
<dbReference type="InterPro" id="IPR012340">
    <property type="entry name" value="NA-bd_OB-fold"/>
</dbReference>
<evidence type="ECO:0000256" key="9">
    <source>
        <dbReference type="ARBA" id="ARBA00023042"/>
    </source>
</evidence>
<feature type="domain" description="mRNA capping enzyme C-terminal" evidence="20">
    <location>
        <begin position="239"/>
        <end position="354"/>
    </location>
</feature>
<dbReference type="FunFam" id="3.30.470.30:FF:000011">
    <property type="entry name" value="mRNA-capping enzyme subunit alpha"/>
    <property type="match status" value="1"/>
</dbReference>
<feature type="active site" description="N6-GMP-lysine intermediate" evidence="17">
    <location>
        <position position="64"/>
    </location>
</feature>
<evidence type="ECO:0000256" key="11">
    <source>
        <dbReference type="ARBA" id="ARBA00023242"/>
    </source>
</evidence>
<name>A0A286UVQ3_9AGAM</name>
<evidence type="ECO:0000313" key="21">
    <source>
        <dbReference type="EMBL" id="PAV23683.1"/>
    </source>
</evidence>
<dbReference type="OrthoDB" id="200924at2759"/>
<dbReference type="GO" id="GO:0004484">
    <property type="term" value="F:mRNA guanylyltransferase activity"/>
    <property type="evidence" value="ECO:0007669"/>
    <property type="project" value="UniProtKB-EC"/>
</dbReference>
<dbReference type="Gene3D" id="3.30.470.30">
    <property type="entry name" value="DNA ligase/mRNA capping enzyme"/>
    <property type="match status" value="1"/>
</dbReference>
<evidence type="ECO:0000256" key="3">
    <source>
        <dbReference type="ARBA" id="ARBA00012475"/>
    </source>
</evidence>
<evidence type="ECO:0000256" key="18">
    <source>
        <dbReference type="SAM" id="MobiDB-lite"/>
    </source>
</evidence>
<evidence type="ECO:0000256" key="12">
    <source>
        <dbReference type="ARBA" id="ARBA00029909"/>
    </source>
</evidence>
<evidence type="ECO:0000256" key="6">
    <source>
        <dbReference type="ARBA" id="ARBA00022679"/>
    </source>
</evidence>
<organism evidence="21 22">
    <name type="scientific">Pyrrhoderma noxium</name>
    <dbReference type="NCBI Taxonomy" id="2282107"/>
    <lineage>
        <taxon>Eukaryota</taxon>
        <taxon>Fungi</taxon>
        <taxon>Dikarya</taxon>
        <taxon>Basidiomycota</taxon>
        <taxon>Agaricomycotina</taxon>
        <taxon>Agaricomycetes</taxon>
        <taxon>Hymenochaetales</taxon>
        <taxon>Hymenochaetaceae</taxon>
        <taxon>Pyrrhoderma</taxon>
    </lineage>
</organism>
<dbReference type="EMBL" id="NBII01000001">
    <property type="protein sequence ID" value="PAV23683.1"/>
    <property type="molecule type" value="Genomic_DNA"/>
</dbReference>
<evidence type="ECO:0000256" key="16">
    <source>
        <dbReference type="PIRNR" id="PIRNR036959"/>
    </source>
</evidence>
<dbReference type="PANTHER" id="PTHR10367:SF17">
    <property type="entry name" value="MRNA-CAPPING ENZYME"/>
    <property type="match status" value="1"/>
</dbReference>
<dbReference type="InParanoid" id="A0A286UVQ3"/>
<comment type="subunit">
    <text evidence="15">Heterodimer. The mRNA-capping enzyme is composed of two separate chains alpha and beta, respectively a mRNA guanylyltransferase and an mRNA 5'-triphosphate monophosphatase.</text>
</comment>
<dbReference type="SUPFAM" id="SSF50249">
    <property type="entry name" value="Nucleic acid-binding proteins"/>
    <property type="match status" value="1"/>
</dbReference>
<protein>
    <recommendedName>
        <fullName evidence="4 16">mRNA-capping enzyme subunit alpha</fullName>
        <ecNumber evidence="3 16">2.7.7.50</ecNumber>
    </recommendedName>
    <alternativeName>
        <fullName evidence="12 16">GTP--RNA guanylyltransferase</fullName>
    </alternativeName>
    <alternativeName>
        <fullName evidence="13 16">mRNA guanylyltransferase</fullName>
    </alternativeName>
</protein>
<keyword evidence="9 16" id="KW-0506">mRNA capping</keyword>
<comment type="caution">
    <text evidence="21">The sequence shown here is derived from an EMBL/GenBank/DDBJ whole genome shotgun (WGS) entry which is preliminary data.</text>
</comment>
<dbReference type="Pfam" id="PF01331">
    <property type="entry name" value="mRNA_cap_enzyme"/>
    <property type="match status" value="1"/>
</dbReference>
<evidence type="ECO:0000256" key="1">
    <source>
        <dbReference type="ARBA" id="ARBA00004123"/>
    </source>
</evidence>
<proteinExistence type="inferred from homology"/>
<feature type="domain" description="mRNA capping enzyme adenylation" evidence="19">
    <location>
        <begin position="42"/>
        <end position="235"/>
    </location>
</feature>
<keyword evidence="8 16" id="KW-0547">Nucleotide-binding</keyword>
<gene>
    <name evidence="21" type="ORF">PNOK_0075100</name>
</gene>
<dbReference type="InterPro" id="IPR051029">
    <property type="entry name" value="mRNA_Capping_Enz/RNA_Phosphat"/>
</dbReference>
<dbReference type="AlphaFoldDB" id="A0A286UVQ3"/>
<dbReference type="STRING" id="2282107.A0A286UVQ3"/>
<keyword evidence="6 16" id="KW-0808">Transferase</keyword>
<evidence type="ECO:0000259" key="20">
    <source>
        <dbReference type="Pfam" id="PF03919"/>
    </source>
</evidence>
<dbReference type="GO" id="GO:0005525">
    <property type="term" value="F:GTP binding"/>
    <property type="evidence" value="ECO:0007669"/>
    <property type="project" value="UniProtKB-KW"/>
</dbReference>
<keyword evidence="7 16" id="KW-0548">Nucleotidyltransferase</keyword>
<dbReference type="InterPro" id="IPR017075">
    <property type="entry name" value="mRNA_cap_enzyme_alpha"/>
</dbReference>
<sequence length="457" mass="52904">MPHTPRIPEIPGDIVPPEYADNLRRLVAQLCLANSTKFPGSQPVSFAQQDLERLEKEDYWVCEKSDGVRVLFFVHTVNENQDVYLIDRHNQYRVVQGFFFPHHENPRMPLRSTILDGELVIDVDPRTKKETLRMLAFDCLVVDNQNVMSRTLDKRYGRLTAWFHKPYKRMIQDHPHMVPKQPFEITIKNMELSYGIEKVFNEDIPKLQHGNDGLIYTCLQSPYVMGTDQNIKKWKPPSENTIDFKLVLRFPPDPKHPSEPDYLAKPFFALHVFVGGRNPYEPFDELYMDDDEWEQLKLTGEQIDDRVVEVFWETEMKQWRFMRFRDDKPNGNHKSVVNNIIQSIIDGVEKDDLLARSNAIRSAWKARQQPSAKGPPPGSAGGARPRAVSEARFGLGRPASGVGLDLRYGPLQESKYSRDFCVESSFLKGSFHYHIHSSQEYVCSMSSCHFHVILRAL</sequence>
<keyword evidence="5 16" id="KW-0507">mRNA processing</keyword>
<dbReference type="EC" id="2.7.7.50" evidence="3 16"/>
<feature type="region of interest" description="Disordered" evidence="18">
    <location>
        <begin position="364"/>
        <end position="386"/>
    </location>
</feature>
<evidence type="ECO:0000313" key="22">
    <source>
        <dbReference type="Proteomes" id="UP000217199"/>
    </source>
</evidence>
<dbReference type="Gene3D" id="2.40.50.140">
    <property type="entry name" value="Nucleic acid-binding proteins"/>
    <property type="match status" value="1"/>
</dbReference>
<dbReference type="Pfam" id="PF03919">
    <property type="entry name" value="mRNA_cap_C"/>
    <property type="match status" value="1"/>
</dbReference>
<keyword evidence="10 16" id="KW-0342">GTP-binding</keyword>
<comment type="function">
    <text evidence="16">Second step of mRNA capping. Transfer of the GMP moiety of GTP to the 5'-end of RNA via an enzyme-GMP covalent reaction intermediate.</text>
</comment>
<dbReference type="CDD" id="cd07895">
    <property type="entry name" value="Adenylation_mRNA_capping"/>
    <property type="match status" value="1"/>
</dbReference>
<dbReference type="PIRSF" id="PIRSF036959">
    <property type="entry name" value="mRNA_cap_alpha"/>
    <property type="match status" value="1"/>
</dbReference>
<dbReference type="InterPro" id="IPR001339">
    <property type="entry name" value="mRNA_cap_enzyme_adenylation"/>
</dbReference>
<comment type="similarity">
    <text evidence="2 16">Belongs to the eukaryotic GTase family.</text>
</comment>
<evidence type="ECO:0000256" key="17">
    <source>
        <dbReference type="PIRSR" id="PIRSR036959-1"/>
    </source>
</evidence>
<dbReference type="GO" id="GO:0006370">
    <property type="term" value="P:7-methylguanosine mRNA capping"/>
    <property type="evidence" value="ECO:0007669"/>
    <property type="project" value="UniProtKB-KW"/>
</dbReference>
<evidence type="ECO:0000256" key="15">
    <source>
        <dbReference type="ARBA" id="ARBA00047082"/>
    </source>
</evidence>
<evidence type="ECO:0000256" key="13">
    <source>
        <dbReference type="ARBA" id="ARBA00030702"/>
    </source>
</evidence>
<evidence type="ECO:0000256" key="10">
    <source>
        <dbReference type="ARBA" id="ARBA00023134"/>
    </source>
</evidence>
<evidence type="ECO:0000256" key="2">
    <source>
        <dbReference type="ARBA" id="ARBA00010237"/>
    </source>
</evidence>
<evidence type="ECO:0000256" key="14">
    <source>
        <dbReference type="ARBA" id="ARBA00044624"/>
    </source>
</evidence>
<dbReference type="PANTHER" id="PTHR10367">
    <property type="entry name" value="MRNA-CAPPING ENZYME"/>
    <property type="match status" value="1"/>
</dbReference>
<reference evidence="21 22" key="1">
    <citation type="journal article" date="2017" name="Mol. Ecol.">
        <title>Comparative and population genomic landscape of Phellinus noxius: A hypervariable fungus causing root rot in trees.</title>
        <authorList>
            <person name="Chung C.L."/>
            <person name="Lee T.J."/>
            <person name="Akiba M."/>
            <person name="Lee H.H."/>
            <person name="Kuo T.H."/>
            <person name="Liu D."/>
            <person name="Ke H.M."/>
            <person name="Yokoi T."/>
            <person name="Roa M.B."/>
            <person name="Lu M.J."/>
            <person name="Chang Y.Y."/>
            <person name="Ann P.J."/>
            <person name="Tsai J.N."/>
            <person name="Chen C.Y."/>
            <person name="Tzean S.S."/>
            <person name="Ota Y."/>
            <person name="Hattori T."/>
            <person name="Sahashi N."/>
            <person name="Liou R.F."/>
            <person name="Kikuchi T."/>
            <person name="Tsai I.J."/>
        </authorList>
    </citation>
    <scope>NUCLEOTIDE SEQUENCE [LARGE SCALE GENOMIC DNA]</scope>
    <source>
        <strain evidence="21 22">FFPRI411160</strain>
    </source>
</reference>